<dbReference type="GO" id="GO:0047661">
    <property type="term" value="F:amino-acid racemase activity"/>
    <property type="evidence" value="ECO:0007669"/>
    <property type="project" value="InterPro"/>
</dbReference>
<gene>
    <name evidence="2" type="ORF">GXW76_22260</name>
</gene>
<dbReference type="AlphaFoldDB" id="A0A9X9X3D2"/>
<accession>A0A9X9X3D2</accession>
<dbReference type="RefSeq" id="WP_211864309.1">
    <property type="nucleotide sequence ID" value="NZ_JAAEDM010000097.1"/>
</dbReference>
<proteinExistence type="inferred from homology"/>
<dbReference type="PANTHER" id="PTHR28047">
    <property type="entry name" value="PROTEIN DCG1"/>
    <property type="match status" value="1"/>
</dbReference>
<dbReference type="PANTHER" id="PTHR28047:SF5">
    <property type="entry name" value="PROTEIN DCG1"/>
    <property type="match status" value="1"/>
</dbReference>
<dbReference type="InterPro" id="IPR052186">
    <property type="entry name" value="Hydantoin_racemase-like"/>
</dbReference>
<evidence type="ECO:0000313" key="2">
    <source>
        <dbReference type="EMBL" id="MBR0673911.1"/>
    </source>
</evidence>
<comment type="caution">
    <text evidence="2">The sequence shown here is derived from an EMBL/GenBank/DDBJ whole genome shotgun (WGS) entry which is preliminary data.</text>
</comment>
<dbReference type="EMBL" id="JAAEDM010000097">
    <property type="protein sequence ID" value="MBR0673911.1"/>
    <property type="molecule type" value="Genomic_DNA"/>
</dbReference>
<dbReference type="InterPro" id="IPR053714">
    <property type="entry name" value="Iso_Racemase_Enz_sf"/>
</dbReference>
<comment type="similarity">
    <text evidence="1">Belongs to the HyuE racemase family.</text>
</comment>
<dbReference type="Pfam" id="PF01177">
    <property type="entry name" value="Asp_Glu_race"/>
    <property type="match status" value="1"/>
</dbReference>
<keyword evidence="3" id="KW-1185">Reference proteome</keyword>
<reference evidence="2" key="1">
    <citation type="submission" date="2020-01" db="EMBL/GenBank/DDBJ databases">
        <authorList>
            <person name="Rat A."/>
        </authorList>
    </citation>
    <scope>NUCLEOTIDE SEQUENCE</scope>
    <source>
        <strain evidence="2">LMG 31231</strain>
    </source>
</reference>
<sequence>MRLLLLNGNTDPAITDLLAARAAEALPRLGLPPAEIVPATAPFGARYIATRAAVAIAGHAVLAALAEHVGRDNPRGFGAAVIGCFGEPGIEAAREVLPIPVFGMAEASLAAGLALAPRIALLTGGALWIPMLQEFALLRGHGPDRVLVRGVAPTGDMIARDPDGAVALLVGAAMEAARDGAGAVVLGGAGLAGLAPRVAPHVPVPVLDSLDCALAAALGPPSAAPPRVGQAPQAGLLPALGRLLADAHA</sequence>
<evidence type="ECO:0000256" key="1">
    <source>
        <dbReference type="ARBA" id="ARBA00038414"/>
    </source>
</evidence>
<protein>
    <submittedName>
        <fullName evidence="2">Asp/Glu racemase</fullName>
    </submittedName>
</protein>
<dbReference type="Gene3D" id="3.40.50.12500">
    <property type="match status" value="1"/>
</dbReference>
<reference evidence="2" key="2">
    <citation type="journal article" date="2021" name="Syst. Appl. Microbiol.">
        <title>Roseomonas hellenica sp. nov., isolated from roots of wild-growing Alkanna tinctoria.</title>
        <authorList>
            <person name="Rat A."/>
            <person name="Naranjo H.D."/>
            <person name="Lebbe L."/>
            <person name="Cnockaert M."/>
            <person name="Krigas N."/>
            <person name="Grigoriadou K."/>
            <person name="Maloupa E."/>
            <person name="Willems A."/>
        </authorList>
    </citation>
    <scope>NUCLEOTIDE SEQUENCE</scope>
    <source>
        <strain evidence="2">LMG 31231</strain>
    </source>
</reference>
<evidence type="ECO:0000313" key="3">
    <source>
        <dbReference type="Proteomes" id="UP001138751"/>
    </source>
</evidence>
<dbReference type="Proteomes" id="UP001138751">
    <property type="component" value="Unassembled WGS sequence"/>
</dbReference>
<name>A0A9X9X3D2_9PROT</name>
<dbReference type="InterPro" id="IPR015942">
    <property type="entry name" value="Asp/Glu/hydantoin_racemase"/>
</dbReference>
<organism evidence="2 3">
    <name type="scientific">Neoroseomonas soli</name>
    <dbReference type="NCBI Taxonomy" id="1081025"/>
    <lineage>
        <taxon>Bacteria</taxon>
        <taxon>Pseudomonadati</taxon>
        <taxon>Pseudomonadota</taxon>
        <taxon>Alphaproteobacteria</taxon>
        <taxon>Acetobacterales</taxon>
        <taxon>Acetobacteraceae</taxon>
        <taxon>Neoroseomonas</taxon>
    </lineage>
</organism>